<evidence type="ECO:0000256" key="3">
    <source>
        <dbReference type="ARBA" id="ARBA00022527"/>
    </source>
</evidence>
<evidence type="ECO:0000256" key="11">
    <source>
        <dbReference type="ARBA" id="ARBA00022989"/>
    </source>
</evidence>
<comment type="catalytic activity">
    <reaction evidence="16 17">
        <text>L-seryl-[protein] + ATP = O-phospho-L-seryl-[protein] + ADP + H(+)</text>
        <dbReference type="Rhea" id="RHEA:17989"/>
        <dbReference type="Rhea" id="RHEA-COMP:9863"/>
        <dbReference type="Rhea" id="RHEA-COMP:11604"/>
        <dbReference type="ChEBI" id="CHEBI:15378"/>
        <dbReference type="ChEBI" id="CHEBI:29999"/>
        <dbReference type="ChEBI" id="CHEBI:30616"/>
        <dbReference type="ChEBI" id="CHEBI:83421"/>
        <dbReference type="ChEBI" id="CHEBI:456216"/>
        <dbReference type="EC" id="2.7.11.1"/>
    </reaction>
</comment>
<dbReference type="InterPro" id="IPR003609">
    <property type="entry name" value="Pan_app"/>
</dbReference>
<evidence type="ECO:0000256" key="15">
    <source>
        <dbReference type="ARBA" id="ARBA00047899"/>
    </source>
</evidence>
<dbReference type="Pfam" id="PF01453">
    <property type="entry name" value="B_lectin"/>
    <property type="match status" value="1"/>
</dbReference>
<dbReference type="GO" id="GO:0030246">
    <property type="term" value="F:carbohydrate binding"/>
    <property type="evidence" value="ECO:0007669"/>
    <property type="project" value="UniProtKB-KW"/>
</dbReference>
<evidence type="ECO:0000256" key="19">
    <source>
        <dbReference type="SAM" id="SignalP"/>
    </source>
</evidence>
<dbReference type="InterPro" id="IPR024171">
    <property type="entry name" value="SRK-like_kinase"/>
</dbReference>
<evidence type="ECO:0000256" key="2">
    <source>
        <dbReference type="ARBA" id="ARBA00022475"/>
    </source>
</evidence>
<dbReference type="GO" id="GO:0005886">
    <property type="term" value="C:plasma membrane"/>
    <property type="evidence" value="ECO:0007669"/>
    <property type="project" value="UniProtKB-SubCell"/>
</dbReference>
<keyword evidence="13" id="KW-1015">Disulfide bond</keyword>
<dbReference type="PIRSF" id="PIRSF000641">
    <property type="entry name" value="SRK"/>
    <property type="match status" value="1"/>
</dbReference>
<gene>
    <name evidence="23" type="ORF">ISN45_Aa04g004310</name>
</gene>
<keyword evidence="5" id="KW-0812">Transmembrane</keyword>
<evidence type="ECO:0000259" key="22">
    <source>
        <dbReference type="PROSITE" id="PS50948"/>
    </source>
</evidence>
<dbReference type="GO" id="GO:0004674">
    <property type="term" value="F:protein serine/threonine kinase activity"/>
    <property type="evidence" value="ECO:0007669"/>
    <property type="project" value="UniProtKB-KW"/>
</dbReference>
<protein>
    <recommendedName>
        <fullName evidence="17">Receptor-like serine/threonine-protein kinase</fullName>
        <ecNumber evidence="17">2.7.11.1</ecNumber>
    </recommendedName>
</protein>
<evidence type="ECO:0000313" key="23">
    <source>
        <dbReference type="EMBL" id="KAG7567565.1"/>
    </source>
</evidence>
<evidence type="ECO:0000256" key="14">
    <source>
        <dbReference type="ARBA" id="ARBA00023180"/>
    </source>
</evidence>
<evidence type="ECO:0000256" key="1">
    <source>
        <dbReference type="ARBA" id="ARBA00004251"/>
    </source>
</evidence>
<keyword evidence="3 17" id="KW-0723">Serine/threonine-protein kinase</keyword>
<evidence type="ECO:0000256" key="13">
    <source>
        <dbReference type="ARBA" id="ARBA00023157"/>
    </source>
</evidence>
<dbReference type="EMBL" id="JAEFBK010000009">
    <property type="protein sequence ID" value="KAG7567565.1"/>
    <property type="molecule type" value="Genomic_DNA"/>
</dbReference>
<comment type="subcellular location">
    <subcellularLocation>
        <location evidence="1">Cell membrane</location>
        <topology evidence="1">Single-pass type I membrane protein</topology>
    </subcellularLocation>
</comment>
<dbReference type="EC" id="2.7.11.1" evidence="17"/>
<evidence type="ECO:0000256" key="6">
    <source>
        <dbReference type="ARBA" id="ARBA00022729"/>
    </source>
</evidence>
<evidence type="ECO:0000256" key="5">
    <source>
        <dbReference type="ARBA" id="ARBA00022692"/>
    </source>
</evidence>
<dbReference type="Proteomes" id="UP000694240">
    <property type="component" value="Chromosome 9"/>
</dbReference>
<comment type="caution">
    <text evidence="23">The sequence shown here is derived from an EMBL/GenBank/DDBJ whole genome shotgun (WGS) entry which is preliminary data.</text>
</comment>
<dbReference type="GO" id="GO:0031625">
    <property type="term" value="F:ubiquitin protein ligase binding"/>
    <property type="evidence" value="ECO:0007669"/>
    <property type="project" value="UniProtKB-ARBA"/>
</dbReference>
<proteinExistence type="inferred from homology"/>
<keyword evidence="10 17" id="KW-0067">ATP-binding</keyword>
<keyword evidence="14" id="KW-0325">Glycoprotein</keyword>
<evidence type="ECO:0000313" key="24">
    <source>
        <dbReference type="Proteomes" id="UP000694240"/>
    </source>
</evidence>
<accession>A0A8T2A4I6</accession>
<evidence type="ECO:0000259" key="21">
    <source>
        <dbReference type="PROSITE" id="PS50927"/>
    </source>
</evidence>
<dbReference type="PROSITE" id="PS00108">
    <property type="entry name" value="PROTEIN_KINASE_ST"/>
    <property type="match status" value="1"/>
</dbReference>
<dbReference type="AlphaFoldDB" id="A0A8T2A4I6"/>
<dbReference type="Pfam" id="PF08276">
    <property type="entry name" value="PAN_2"/>
    <property type="match status" value="1"/>
</dbReference>
<dbReference type="SMART" id="SM00220">
    <property type="entry name" value="S_TKc"/>
    <property type="match status" value="1"/>
</dbReference>
<dbReference type="InterPro" id="IPR000719">
    <property type="entry name" value="Prot_kinase_dom"/>
</dbReference>
<dbReference type="PROSITE" id="PS50927">
    <property type="entry name" value="BULB_LECTIN"/>
    <property type="match status" value="1"/>
</dbReference>
<evidence type="ECO:0000259" key="20">
    <source>
        <dbReference type="PROSITE" id="PS50011"/>
    </source>
</evidence>
<dbReference type="PROSITE" id="PS00107">
    <property type="entry name" value="PROTEIN_KINASE_ATP"/>
    <property type="match status" value="1"/>
</dbReference>
<dbReference type="FunFam" id="3.30.200.20:FF:000039">
    <property type="entry name" value="receptor-like protein kinase FERONIA"/>
    <property type="match status" value="1"/>
</dbReference>
<dbReference type="Pfam" id="PF00954">
    <property type="entry name" value="S_locus_glycop"/>
    <property type="match status" value="1"/>
</dbReference>
<dbReference type="PANTHER" id="PTHR27002">
    <property type="entry name" value="RECEPTOR-LIKE SERINE/THREONINE-PROTEIN KINASE SD1-8"/>
    <property type="match status" value="1"/>
</dbReference>
<evidence type="ECO:0000256" key="17">
    <source>
        <dbReference type="PIRNR" id="PIRNR000641"/>
    </source>
</evidence>
<dbReference type="CDD" id="cd01098">
    <property type="entry name" value="PAN_AP_plant"/>
    <property type="match status" value="1"/>
</dbReference>
<feature type="domain" description="Protein kinase" evidence="20">
    <location>
        <begin position="357"/>
        <end position="631"/>
    </location>
</feature>
<dbReference type="FunFam" id="1.10.510.10:FF:000060">
    <property type="entry name" value="G-type lectin S-receptor-like serine/threonine-protein kinase"/>
    <property type="match status" value="1"/>
</dbReference>
<feature type="domain" description="Apple" evidence="22">
    <location>
        <begin position="253"/>
        <end position="333"/>
    </location>
</feature>
<reference evidence="23 24" key="1">
    <citation type="submission" date="2020-12" db="EMBL/GenBank/DDBJ databases">
        <title>Concerted genomic and epigenomic changes stabilize Arabidopsis allopolyploids.</title>
        <authorList>
            <person name="Chen Z."/>
        </authorList>
    </citation>
    <scope>NUCLEOTIDE SEQUENCE [LARGE SCALE GENOMIC DNA]</scope>
    <source>
        <strain evidence="23">Allo738</strain>
        <tissue evidence="23">Leaf</tissue>
    </source>
</reference>
<dbReference type="GO" id="GO:0048544">
    <property type="term" value="P:recognition of pollen"/>
    <property type="evidence" value="ECO:0007669"/>
    <property type="project" value="InterPro"/>
</dbReference>
<evidence type="ECO:0000256" key="4">
    <source>
        <dbReference type="ARBA" id="ARBA00022679"/>
    </source>
</evidence>
<keyword evidence="9 17" id="KW-0418">Kinase</keyword>
<evidence type="ECO:0000256" key="7">
    <source>
        <dbReference type="ARBA" id="ARBA00022734"/>
    </source>
</evidence>
<organism evidence="23 24">
    <name type="scientific">Arabidopsis thaliana x Arabidopsis arenosa</name>
    <dbReference type="NCBI Taxonomy" id="1240361"/>
    <lineage>
        <taxon>Eukaryota</taxon>
        <taxon>Viridiplantae</taxon>
        <taxon>Streptophyta</taxon>
        <taxon>Embryophyta</taxon>
        <taxon>Tracheophyta</taxon>
        <taxon>Spermatophyta</taxon>
        <taxon>Magnoliopsida</taxon>
        <taxon>eudicotyledons</taxon>
        <taxon>Gunneridae</taxon>
        <taxon>Pentapetalae</taxon>
        <taxon>rosids</taxon>
        <taxon>malvids</taxon>
        <taxon>Brassicales</taxon>
        <taxon>Brassicaceae</taxon>
        <taxon>Camelineae</taxon>
        <taxon>Arabidopsis</taxon>
    </lineage>
</organism>
<dbReference type="SMART" id="SM00473">
    <property type="entry name" value="PAN_AP"/>
    <property type="match status" value="1"/>
</dbReference>
<dbReference type="Pfam" id="PF11883">
    <property type="entry name" value="DUF3403"/>
    <property type="match status" value="1"/>
</dbReference>
<keyword evidence="7" id="KW-0430">Lectin</keyword>
<dbReference type="CDD" id="cd14066">
    <property type="entry name" value="STKc_IRAK"/>
    <property type="match status" value="1"/>
</dbReference>
<keyword evidence="2" id="KW-1003">Cell membrane</keyword>
<keyword evidence="8 17" id="KW-0547">Nucleotide-binding</keyword>
<feature type="chain" id="PRO_5035863844" description="Receptor-like serine/threonine-protein kinase" evidence="19">
    <location>
        <begin position="20"/>
        <end position="824"/>
    </location>
</feature>
<evidence type="ECO:0000256" key="10">
    <source>
        <dbReference type="ARBA" id="ARBA00022840"/>
    </source>
</evidence>
<dbReference type="PROSITE" id="PS50948">
    <property type="entry name" value="PAN"/>
    <property type="match status" value="1"/>
</dbReference>
<name>A0A8T2A4I6_9BRAS</name>
<dbReference type="PANTHER" id="PTHR27002:SF150">
    <property type="entry name" value="RECEPTOR-LIKE SERINE_THREONINE-PROTEIN KINASE SD1-8"/>
    <property type="match status" value="1"/>
</dbReference>
<dbReference type="InterPro" id="IPR021820">
    <property type="entry name" value="S-locus_recpt_kinase_C"/>
</dbReference>
<feature type="signal peptide" evidence="19">
    <location>
        <begin position="1"/>
        <end position="19"/>
    </location>
</feature>
<feature type="binding site" evidence="18">
    <location>
        <position position="385"/>
    </location>
    <ligand>
        <name>ATP</name>
        <dbReference type="ChEBI" id="CHEBI:30616"/>
    </ligand>
</feature>
<comment type="catalytic activity">
    <reaction evidence="15 17">
        <text>L-threonyl-[protein] + ATP = O-phospho-L-threonyl-[protein] + ADP + H(+)</text>
        <dbReference type="Rhea" id="RHEA:46608"/>
        <dbReference type="Rhea" id="RHEA-COMP:11060"/>
        <dbReference type="Rhea" id="RHEA-COMP:11605"/>
        <dbReference type="ChEBI" id="CHEBI:15378"/>
        <dbReference type="ChEBI" id="CHEBI:30013"/>
        <dbReference type="ChEBI" id="CHEBI:30616"/>
        <dbReference type="ChEBI" id="CHEBI:61977"/>
        <dbReference type="ChEBI" id="CHEBI:456216"/>
        <dbReference type="EC" id="2.7.11.1"/>
    </reaction>
</comment>
<evidence type="ECO:0000256" key="18">
    <source>
        <dbReference type="PROSITE-ProRule" id="PRU10141"/>
    </source>
</evidence>
<dbReference type="InterPro" id="IPR001480">
    <property type="entry name" value="Bulb-type_lectin_dom"/>
</dbReference>
<keyword evidence="4 17" id="KW-0808">Transferase</keyword>
<dbReference type="InterPro" id="IPR017441">
    <property type="entry name" value="Protein_kinase_ATP_BS"/>
</dbReference>
<keyword evidence="12" id="KW-0472">Membrane</keyword>
<keyword evidence="11" id="KW-1133">Transmembrane helix</keyword>
<sequence>MRVLFLFVLVLQLSSKYESKLLSTEPFKISTRRNILSPAKVFVLGFFKPSSTKPNGTLEILDNNLVLLDQHGTRVWWTNVTSTNLMKSLVTGELLDSGNFVLRYINNDDSARVLWQSFDFPTDVLVSGMKFGWDAKSNINRVLKSWRSLSDPSPGEYTYGVERHELAQSFIRKKEEATYFFSITNESFFSILRMSYSGVLKRSTWIPKPQQMWKRLDSLLPRDTCGLYNKCGAYGLCDTNTSPNCVCIHGLNCSRDGFEQLRTMKLPDITKSIVDRSIGLEECHGKCIGNCNCTAYANTDMQNGGSGCVIWVEEILDLRKNAIAGQDLFVRLAATDIWGLQCAPMELEHIVNATEKFSDCNKIGQGGFGIVYKGILLDGQAIAAKRLLKRSAQGIEGFITEVKLIASVQHINLVKLVGYCFEGGEMILLFEYLENSSLDTYIFDKTQSSKLDWEKRLDITNGIARGLLYLHQDSRYRILHRDLKPSNILLDKDMVPKISDFGMAKLFKRDETEASITKMIGTFGYMAPEYVIDRKYSVKSDVFSFGVLVLEVISGKRNAEFYLNEETLLSYIWRHWKEGKGLEIVDPVIVDSSSTFRPHEVLRCIQIGLLCVQDSAEDRPAMSSVILMLTSEKTEMNQPERPGSLFSRSRFEIGSSSSKQQNEENWTVPDVTNSTLRSSALADQGGDLSFFLIQSNGLLGLRSASPLSSWICSSRSCGVTWRVSIGRKNWERKYGLRRGSPTECDLGLFPGGLRGCGVFMTESGETGSGVFFPEIETRGSVCWSEEFLDPSRSRRRREPYDVDVMNEYRAVRSLLNSENESVKW</sequence>
<comment type="similarity">
    <text evidence="17">Belongs to the protein kinase superfamily. Ser/Thr protein kinase family.</text>
</comment>
<evidence type="ECO:0000256" key="8">
    <source>
        <dbReference type="ARBA" id="ARBA00022741"/>
    </source>
</evidence>
<dbReference type="InterPro" id="IPR008271">
    <property type="entry name" value="Ser/Thr_kinase_AS"/>
</dbReference>
<evidence type="ECO:0000256" key="12">
    <source>
        <dbReference type="ARBA" id="ARBA00023136"/>
    </source>
</evidence>
<dbReference type="PROSITE" id="PS50011">
    <property type="entry name" value="PROTEIN_KINASE_DOM"/>
    <property type="match status" value="1"/>
</dbReference>
<dbReference type="InterPro" id="IPR000858">
    <property type="entry name" value="S_locus_glycoprot_dom"/>
</dbReference>
<dbReference type="GO" id="GO:0005524">
    <property type="term" value="F:ATP binding"/>
    <property type="evidence" value="ECO:0007669"/>
    <property type="project" value="UniProtKB-UniRule"/>
</dbReference>
<dbReference type="SMART" id="SM00108">
    <property type="entry name" value="B_lectin"/>
    <property type="match status" value="1"/>
</dbReference>
<evidence type="ECO:0000256" key="16">
    <source>
        <dbReference type="ARBA" id="ARBA00048679"/>
    </source>
</evidence>
<keyword evidence="24" id="KW-1185">Reference proteome</keyword>
<evidence type="ECO:0000256" key="9">
    <source>
        <dbReference type="ARBA" id="ARBA00022777"/>
    </source>
</evidence>
<feature type="domain" description="Bulb-type lectin" evidence="21">
    <location>
        <begin position="1"/>
        <end position="115"/>
    </location>
</feature>
<keyword evidence="6 19" id="KW-0732">Signal</keyword>
<dbReference type="Pfam" id="PF00069">
    <property type="entry name" value="Pkinase"/>
    <property type="match status" value="1"/>
</dbReference>